<sequence length="194" mass="21563">MTALGAERYLAVCWPLRARLLVTRRRVRALILALWAVALLSAGPVLLLVGAEQLEEGGASECRCTQHALSSGLLTAMLWLSNLYFLVPLCLLTVLYGLMGRRLRLRRDHAHRHTLRMMVAIVLAFVLCWLPFHAGRTLLSVSAVPGGDLYYVSQYLNLVSLVLFYLSAAINPLLYNTMSGRYRAAVRSLLRPGA</sequence>
<dbReference type="GO" id="GO:0009755">
    <property type="term" value="P:hormone-mediated signaling pathway"/>
    <property type="evidence" value="ECO:0007669"/>
    <property type="project" value="TreeGrafter"/>
</dbReference>
<keyword evidence="2 8" id="KW-0812">Transmembrane</keyword>
<dbReference type="InterPro" id="IPR017452">
    <property type="entry name" value="GPCR_Rhodpsn_7TM"/>
</dbReference>
<feature type="transmembrane region" description="Helical" evidence="8">
    <location>
        <begin position="155"/>
        <end position="175"/>
    </location>
</feature>
<evidence type="ECO:0000313" key="10">
    <source>
        <dbReference type="Ensembl" id="ENSDCDP00010000854.1"/>
    </source>
</evidence>
<evidence type="ECO:0000256" key="1">
    <source>
        <dbReference type="ARBA" id="ARBA00004141"/>
    </source>
</evidence>
<dbReference type="PRINTS" id="PR00237">
    <property type="entry name" value="GPCRRHODOPSN"/>
</dbReference>
<reference evidence="10" key="3">
    <citation type="submission" date="2025-09" db="UniProtKB">
        <authorList>
            <consortium name="Ensembl"/>
        </authorList>
    </citation>
    <scope>IDENTIFICATION</scope>
</reference>
<dbReference type="PANTHER" id="PTHR24243:SF7">
    <property type="entry name" value="GROWTH HORMONE SECRETAGOGUE RECEPTOR TYPE 1"/>
    <property type="match status" value="1"/>
</dbReference>
<evidence type="ECO:0000256" key="6">
    <source>
        <dbReference type="ARBA" id="ARBA00023170"/>
    </source>
</evidence>
<evidence type="ECO:0000256" key="2">
    <source>
        <dbReference type="ARBA" id="ARBA00022692"/>
    </source>
</evidence>
<gene>
    <name evidence="10" type="primary">LOC114788788</name>
</gene>
<dbReference type="GO" id="GO:0001616">
    <property type="term" value="F:growth hormone secretagogue receptor activity"/>
    <property type="evidence" value="ECO:0007669"/>
    <property type="project" value="TreeGrafter"/>
</dbReference>
<feature type="transmembrane region" description="Helical" evidence="8">
    <location>
        <begin position="76"/>
        <end position="96"/>
    </location>
</feature>
<keyword evidence="11" id="KW-1185">Reference proteome</keyword>
<proteinExistence type="predicted"/>
<feature type="transmembrane region" description="Helical" evidence="8">
    <location>
        <begin position="29"/>
        <end position="51"/>
    </location>
</feature>
<keyword evidence="7" id="KW-0807">Transducer</keyword>
<reference evidence="10" key="2">
    <citation type="submission" date="2025-08" db="UniProtKB">
        <authorList>
            <consortium name="Ensembl"/>
        </authorList>
    </citation>
    <scope>IDENTIFICATION</scope>
</reference>
<keyword evidence="6" id="KW-0675">Receptor</keyword>
<protein>
    <recommendedName>
        <fullName evidence="9">G-protein coupled receptors family 1 profile domain-containing protein</fullName>
    </recommendedName>
</protein>
<evidence type="ECO:0000256" key="8">
    <source>
        <dbReference type="SAM" id="Phobius"/>
    </source>
</evidence>
<evidence type="ECO:0000256" key="3">
    <source>
        <dbReference type="ARBA" id="ARBA00022989"/>
    </source>
</evidence>
<feature type="transmembrane region" description="Helical" evidence="8">
    <location>
        <begin position="117"/>
        <end position="135"/>
    </location>
</feature>
<evidence type="ECO:0000259" key="9">
    <source>
        <dbReference type="PROSITE" id="PS50262"/>
    </source>
</evidence>
<keyword evidence="3 8" id="KW-1133">Transmembrane helix</keyword>
<accession>A0AAY3ZWM2</accession>
<dbReference type="PROSITE" id="PS50262">
    <property type="entry name" value="G_PROTEIN_RECEP_F1_2"/>
    <property type="match status" value="1"/>
</dbReference>
<keyword evidence="5 8" id="KW-0472">Membrane</keyword>
<dbReference type="AlphaFoldDB" id="A0AAY3ZWM2"/>
<dbReference type="Proteomes" id="UP000694580">
    <property type="component" value="Chromosome 1"/>
</dbReference>
<feature type="domain" description="G-protein coupled receptors family 1 profile" evidence="9">
    <location>
        <begin position="1"/>
        <end position="175"/>
    </location>
</feature>
<dbReference type="PANTHER" id="PTHR24243">
    <property type="entry name" value="G-PROTEIN COUPLED RECEPTOR"/>
    <property type="match status" value="1"/>
</dbReference>
<organism evidence="10 11">
    <name type="scientific">Denticeps clupeoides</name>
    <name type="common">denticle herring</name>
    <dbReference type="NCBI Taxonomy" id="299321"/>
    <lineage>
        <taxon>Eukaryota</taxon>
        <taxon>Metazoa</taxon>
        <taxon>Chordata</taxon>
        <taxon>Craniata</taxon>
        <taxon>Vertebrata</taxon>
        <taxon>Euteleostomi</taxon>
        <taxon>Actinopterygii</taxon>
        <taxon>Neopterygii</taxon>
        <taxon>Teleostei</taxon>
        <taxon>Clupei</taxon>
        <taxon>Clupeiformes</taxon>
        <taxon>Denticipitoidei</taxon>
        <taxon>Denticipitidae</taxon>
        <taxon>Denticeps</taxon>
    </lineage>
</organism>
<dbReference type="GO" id="GO:0005886">
    <property type="term" value="C:plasma membrane"/>
    <property type="evidence" value="ECO:0007669"/>
    <property type="project" value="TreeGrafter"/>
</dbReference>
<comment type="subcellular location">
    <subcellularLocation>
        <location evidence="1">Membrane</location>
        <topology evidence="1">Multi-pass membrane protein</topology>
    </subcellularLocation>
</comment>
<reference evidence="10 11" key="1">
    <citation type="submission" date="2020-06" db="EMBL/GenBank/DDBJ databases">
        <authorList>
            <consortium name="Wellcome Sanger Institute Data Sharing"/>
        </authorList>
    </citation>
    <scope>NUCLEOTIDE SEQUENCE [LARGE SCALE GENOMIC DNA]</scope>
</reference>
<evidence type="ECO:0000256" key="4">
    <source>
        <dbReference type="ARBA" id="ARBA00023040"/>
    </source>
</evidence>
<dbReference type="Gene3D" id="1.20.1070.10">
    <property type="entry name" value="Rhodopsin 7-helix transmembrane proteins"/>
    <property type="match status" value="1"/>
</dbReference>
<dbReference type="InterPro" id="IPR000276">
    <property type="entry name" value="GPCR_Rhodpsn"/>
</dbReference>
<evidence type="ECO:0000256" key="7">
    <source>
        <dbReference type="ARBA" id="ARBA00023224"/>
    </source>
</evidence>
<dbReference type="GeneTree" id="ENSGT01120000271823"/>
<name>A0AAY3ZWM2_9TELE</name>
<evidence type="ECO:0000313" key="11">
    <source>
        <dbReference type="Proteomes" id="UP000694580"/>
    </source>
</evidence>
<dbReference type="Pfam" id="PF00001">
    <property type="entry name" value="7tm_1"/>
    <property type="match status" value="1"/>
</dbReference>
<keyword evidence="4" id="KW-0297">G-protein coupled receptor</keyword>
<dbReference type="Ensembl" id="ENSDCDT00010000890.1">
    <property type="protein sequence ID" value="ENSDCDP00010000854.1"/>
    <property type="gene ID" value="ENSDCDG00010000478.1"/>
</dbReference>
<dbReference type="SUPFAM" id="SSF81321">
    <property type="entry name" value="Family A G protein-coupled receptor-like"/>
    <property type="match status" value="1"/>
</dbReference>
<evidence type="ECO:0000256" key="5">
    <source>
        <dbReference type="ARBA" id="ARBA00023136"/>
    </source>
</evidence>